<protein>
    <submittedName>
        <fullName evidence="1">Aminopeptidase N</fullName>
    </submittedName>
</protein>
<keyword evidence="1" id="KW-0378">Hydrolase</keyword>
<reference evidence="2" key="1">
    <citation type="journal article" date="2017" name="Environ. Microbiol. Rep.">
        <title>Genetic Diversity of Marine Anaerobic Ammonium-Oxidizing Bacteria as Revealed by Genomic and Proteomic Analyses of 'Candidatus Scalindua japonica'.</title>
        <authorList>
            <person name="Oshiki M."/>
            <person name="Mizuto K."/>
            <person name="Kimura Z."/>
            <person name="Kindaichi T."/>
            <person name="Satoh H."/>
            <person name="Okabe S."/>
        </authorList>
    </citation>
    <scope>NUCLEOTIDE SEQUENCE [LARGE SCALE GENOMIC DNA]</scope>
    <source>
        <strain evidence="2">husup-a2</strain>
    </source>
</reference>
<dbReference type="EMBL" id="BAOS01000010">
    <property type="protein sequence ID" value="GAX60387.1"/>
    <property type="molecule type" value="Genomic_DNA"/>
</dbReference>
<keyword evidence="1" id="KW-0645">Protease</keyword>
<dbReference type="Proteomes" id="UP000218542">
    <property type="component" value="Unassembled WGS sequence"/>
</dbReference>
<dbReference type="GO" id="GO:0004177">
    <property type="term" value="F:aminopeptidase activity"/>
    <property type="evidence" value="ECO:0007669"/>
    <property type="project" value="UniProtKB-KW"/>
</dbReference>
<sequence length="111" mass="12696">MEMIQHRLVVTSLSQLLSELDQDSEGTHTLQAWIGSYSSKVTSVFPNFEKLDSWEKVPPDFDIVFDKNSIHNTRSKLMELVLEMVMLLAPGRFNHEGEPNRTKPTTNKHAV</sequence>
<accession>A0A286TWW8</accession>
<proteinExistence type="predicted"/>
<name>A0A286TWW8_9BACT</name>
<organism evidence="1 2">
    <name type="scientific">Candidatus Scalindua japonica</name>
    <dbReference type="NCBI Taxonomy" id="1284222"/>
    <lineage>
        <taxon>Bacteria</taxon>
        <taxon>Pseudomonadati</taxon>
        <taxon>Planctomycetota</taxon>
        <taxon>Candidatus Brocadiia</taxon>
        <taxon>Candidatus Brocadiales</taxon>
        <taxon>Candidatus Scalinduaceae</taxon>
        <taxon>Candidatus Scalindua</taxon>
    </lineage>
</organism>
<comment type="caution">
    <text evidence="1">The sequence shown here is derived from an EMBL/GenBank/DDBJ whole genome shotgun (WGS) entry which is preliminary data.</text>
</comment>
<evidence type="ECO:0000313" key="1">
    <source>
        <dbReference type="EMBL" id="GAX60387.1"/>
    </source>
</evidence>
<keyword evidence="2" id="KW-1185">Reference proteome</keyword>
<dbReference type="AlphaFoldDB" id="A0A286TWW8"/>
<evidence type="ECO:0000313" key="2">
    <source>
        <dbReference type="Proteomes" id="UP000218542"/>
    </source>
</evidence>
<gene>
    <name evidence="1" type="ORF">SCALIN_C10_0147</name>
</gene>
<keyword evidence="1" id="KW-0031">Aminopeptidase</keyword>